<dbReference type="InterPro" id="IPR011333">
    <property type="entry name" value="SKP1/BTB/POZ_sf"/>
</dbReference>
<evidence type="ECO:0000313" key="3">
    <source>
        <dbReference type="Proteomes" id="UP000703269"/>
    </source>
</evidence>
<dbReference type="Gene3D" id="3.30.710.10">
    <property type="entry name" value="Potassium Channel Kv1.1, Chain A"/>
    <property type="match status" value="1"/>
</dbReference>
<evidence type="ECO:0000259" key="1">
    <source>
        <dbReference type="PROSITE" id="PS50097"/>
    </source>
</evidence>
<dbReference type="PROSITE" id="PS50097">
    <property type="entry name" value="BTB"/>
    <property type="match status" value="1"/>
</dbReference>
<dbReference type="Proteomes" id="UP000703269">
    <property type="component" value="Unassembled WGS sequence"/>
</dbReference>
<dbReference type="OrthoDB" id="3249359at2759"/>
<gene>
    <name evidence="2" type="ORF">PsYK624_160740</name>
</gene>
<dbReference type="AlphaFoldDB" id="A0A9P3GRM0"/>
<keyword evidence="3" id="KW-1185">Reference proteome</keyword>
<dbReference type="Pfam" id="PF00651">
    <property type="entry name" value="BTB"/>
    <property type="match status" value="1"/>
</dbReference>
<reference evidence="2 3" key="1">
    <citation type="submission" date="2021-08" db="EMBL/GenBank/DDBJ databases">
        <title>Draft Genome Sequence of Phanerochaete sordida strain YK-624.</title>
        <authorList>
            <person name="Mori T."/>
            <person name="Dohra H."/>
            <person name="Suzuki T."/>
            <person name="Kawagishi H."/>
            <person name="Hirai H."/>
        </authorList>
    </citation>
    <scope>NUCLEOTIDE SEQUENCE [LARGE SCALE GENOMIC DNA]</scope>
    <source>
        <strain evidence="2 3">YK-624</strain>
    </source>
</reference>
<evidence type="ECO:0000313" key="2">
    <source>
        <dbReference type="EMBL" id="GJE99803.1"/>
    </source>
</evidence>
<name>A0A9P3GRM0_9APHY</name>
<comment type="caution">
    <text evidence="2">The sequence shown here is derived from an EMBL/GenBank/DDBJ whole genome shotgun (WGS) entry which is preliminary data.</text>
</comment>
<accession>A0A9P3GRM0</accession>
<dbReference type="InterPro" id="IPR000210">
    <property type="entry name" value="BTB/POZ_dom"/>
</dbReference>
<sequence length="292" mass="31672">MANDVPASSTPNHGDDAPASSFPSQFWFEDGSVIVALAKERFKLHRSLLSRHSVLFQSLPSTMSGDVPTVEIPSELANAQDFTALLRHLYHDVPIDSAPLPATSSLLRVTSDKALKFPAIHAVARERFAALVGPAPGVANFVALEDPEEALGLAVEHDMPSVQKALYYSVATTAHFEPDSVHPSLPAAVTARCAALQEQLIAHFTPILFTVATAGHMACTDVFAETWMPDVIAPALADNGLCRPVETLRRIQNVPWEDKGICAECCAAKREEWDEEIRSVWDKVDGWLGISV</sequence>
<feature type="domain" description="BTB" evidence="1">
    <location>
        <begin position="29"/>
        <end position="90"/>
    </location>
</feature>
<dbReference type="EMBL" id="BPQB01000121">
    <property type="protein sequence ID" value="GJE99803.1"/>
    <property type="molecule type" value="Genomic_DNA"/>
</dbReference>
<organism evidence="2 3">
    <name type="scientific">Phanerochaete sordida</name>
    <dbReference type="NCBI Taxonomy" id="48140"/>
    <lineage>
        <taxon>Eukaryota</taxon>
        <taxon>Fungi</taxon>
        <taxon>Dikarya</taxon>
        <taxon>Basidiomycota</taxon>
        <taxon>Agaricomycotina</taxon>
        <taxon>Agaricomycetes</taxon>
        <taxon>Polyporales</taxon>
        <taxon>Phanerochaetaceae</taxon>
        <taxon>Phanerochaete</taxon>
    </lineage>
</organism>
<protein>
    <recommendedName>
        <fullName evidence="1">BTB domain-containing protein</fullName>
    </recommendedName>
</protein>
<proteinExistence type="predicted"/>